<name>A0A939PKZ1_9ACTN</name>
<keyword evidence="4" id="KW-1185">Reference proteome</keyword>
<feature type="domain" description="Aminotransferase class V" evidence="2">
    <location>
        <begin position="54"/>
        <end position="283"/>
    </location>
</feature>
<dbReference type="PANTHER" id="PTHR43586:SF21">
    <property type="entry name" value="PYRIDOXAL PHOSPHATE (PLP)-DEPENDENT ASPARTATE AMINOTRANSFERASE SUPERFAMILY"/>
    <property type="match status" value="1"/>
</dbReference>
<dbReference type="RefSeq" id="WP_208259701.1">
    <property type="nucleotide sequence ID" value="NZ_JAGEOJ010000014.1"/>
</dbReference>
<dbReference type="SUPFAM" id="SSF53383">
    <property type="entry name" value="PLP-dependent transferases"/>
    <property type="match status" value="1"/>
</dbReference>
<dbReference type="InterPro" id="IPR015421">
    <property type="entry name" value="PyrdxlP-dep_Trfase_major"/>
</dbReference>
<dbReference type="Proteomes" id="UP000669179">
    <property type="component" value="Unassembled WGS sequence"/>
</dbReference>
<dbReference type="AlphaFoldDB" id="A0A939PKZ1"/>
<gene>
    <name evidence="3" type="ORF">J4573_32255</name>
</gene>
<organism evidence="3 4">
    <name type="scientific">Actinomadura barringtoniae</name>
    <dbReference type="NCBI Taxonomy" id="1427535"/>
    <lineage>
        <taxon>Bacteria</taxon>
        <taxon>Bacillati</taxon>
        <taxon>Actinomycetota</taxon>
        <taxon>Actinomycetes</taxon>
        <taxon>Streptosporangiales</taxon>
        <taxon>Thermomonosporaceae</taxon>
        <taxon>Actinomadura</taxon>
    </lineage>
</organism>
<dbReference type="Gene3D" id="3.90.1150.10">
    <property type="entry name" value="Aspartate Aminotransferase, domain 1"/>
    <property type="match status" value="1"/>
</dbReference>
<reference evidence="3" key="1">
    <citation type="submission" date="2021-03" db="EMBL/GenBank/DDBJ databases">
        <authorList>
            <person name="Kanchanasin P."/>
            <person name="Saeng-In P."/>
            <person name="Phongsopitanun W."/>
            <person name="Yuki M."/>
            <person name="Kudo T."/>
            <person name="Ohkuma M."/>
            <person name="Tanasupawat S."/>
        </authorList>
    </citation>
    <scope>NUCLEOTIDE SEQUENCE</scope>
    <source>
        <strain evidence="3">GKU 128</strain>
    </source>
</reference>
<keyword evidence="3" id="KW-0808">Transferase</keyword>
<keyword evidence="3" id="KW-0032">Aminotransferase</keyword>
<evidence type="ECO:0000256" key="1">
    <source>
        <dbReference type="SAM" id="MobiDB-lite"/>
    </source>
</evidence>
<dbReference type="InterPro" id="IPR000192">
    <property type="entry name" value="Aminotrans_V_dom"/>
</dbReference>
<evidence type="ECO:0000313" key="4">
    <source>
        <dbReference type="Proteomes" id="UP000669179"/>
    </source>
</evidence>
<sequence length="357" mass="38021">MDLVDAVKLWDVEPGWLNTASYGVPPRLAVEALEAPLDEWRRGARGWDGWDANTDRARAAFARLVNAPPQDITVGAAASQILAPVAASLPKGARVLAPDIEHTSTLFPWLANDLDVCTAPPAQLPDAINDRTDAVAFSLVQSATGEVAPIDDIVAAARAHNALLVADATQAAGWLPVNATLFDVVVVSAYKWLMCPRGTAFGYMDPSVRDRIRPIAANWYAGDGNASYGPPLRLAKDARRFDIAVPWFSYVAAAPTLDLLLEIGVDQIHDHNVRLANRFRAGLGMPASDSAFTTVTTPHASELLTAAGIRMSPRNGGARVAFHLYTTEAEVDAALTALTPPTPLTPHTPPTPPTPPT</sequence>
<protein>
    <submittedName>
        <fullName evidence="3">Aminotransferase class V-fold PLP-dependent enzyme</fullName>
    </submittedName>
</protein>
<feature type="compositionally biased region" description="Pro residues" evidence="1">
    <location>
        <begin position="340"/>
        <end position="357"/>
    </location>
</feature>
<dbReference type="InterPro" id="IPR015422">
    <property type="entry name" value="PyrdxlP-dep_Trfase_small"/>
</dbReference>
<evidence type="ECO:0000259" key="2">
    <source>
        <dbReference type="Pfam" id="PF00266"/>
    </source>
</evidence>
<dbReference type="Pfam" id="PF00266">
    <property type="entry name" value="Aminotran_5"/>
    <property type="match status" value="1"/>
</dbReference>
<dbReference type="Gene3D" id="3.40.640.10">
    <property type="entry name" value="Type I PLP-dependent aspartate aminotransferase-like (Major domain)"/>
    <property type="match status" value="1"/>
</dbReference>
<dbReference type="EMBL" id="JAGEOJ010000014">
    <property type="protein sequence ID" value="MBO2451799.1"/>
    <property type="molecule type" value="Genomic_DNA"/>
</dbReference>
<dbReference type="GO" id="GO:0008483">
    <property type="term" value="F:transaminase activity"/>
    <property type="evidence" value="ECO:0007669"/>
    <property type="project" value="UniProtKB-KW"/>
</dbReference>
<proteinExistence type="predicted"/>
<evidence type="ECO:0000313" key="3">
    <source>
        <dbReference type="EMBL" id="MBO2451799.1"/>
    </source>
</evidence>
<dbReference type="InterPro" id="IPR015424">
    <property type="entry name" value="PyrdxlP-dep_Trfase"/>
</dbReference>
<accession>A0A939PKZ1</accession>
<comment type="caution">
    <text evidence="3">The sequence shown here is derived from an EMBL/GenBank/DDBJ whole genome shotgun (WGS) entry which is preliminary data.</text>
</comment>
<dbReference type="PANTHER" id="PTHR43586">
    <property type="entry name" value="CYSTEINE DESULFURASE"/>
    <property type="match status" value="1"/>
</dbReference>
<feature type="region of interest" description="Disordered" evidence="1">
    <location>
        <begin position="338"/>
        <end position="357"/>
    </location>
</feature>